<accession>A0A090AH16</accession>
<dbReference type="Pfam" id="PF03695">
    <property type="entry name" value="UPF0149"/>
    <property type="match status" value="1"/>
</dbReference>
<dbReference type="InterPro" id="IPR036255">
    <property type="entry name" value="YgfB-like_sf"/>
</dbReference>
<dbReference type="NCBIfam" id="TIGR02292">
    <property type="entry name" value="ygfB_yecA"/>
    <property type="match status" value="1"/>
</dbReference>
<dbReference type="HOGENOM" id="CLU_085336_0_0_6"/>
<organism evidence="2 3">
    <name type="scientific">Thioploca ingrica</name>
    <dbReference type="NCBI Taxonomy" id="40754"/>
    <lineage>
        <taxon>Bacteria</taxon>
        <taxon>Pseudomonadati</taxon>
        <taxon>Pseudomonadota</taxon>
        <taxon>Gammaproteobacteria</taxon>
        <taxon>Thiotrichales</taxon>
        <taxon>Thiotrichaceae</taxon>
        <taxon>Thioploca</taxon>
    </lineage>
</organism>
<dbReference type="PANTHER" id="PTHR37528">
    <property type="entry name" value="UPF0149 PROTEIN YGFB"/>
    <property type="match status" value="1"/>
</dbReference>
<dbReference type="SUPFAM" id="SSF101327">
    <property type="entry name" value="YgfB-like"/>
    <property type="match status" value="1"/>
</dbReference>
<dbReference type="Gene3D" id="1.20.120.740">
    <property type="entry name" value="YgfB uncharacterised protein family UPF0149, PF03695"/>
    <property type="match status" value="1"/>
</dbReference>
<dbReference type="GO" id="GO:0005829">
    <property type="term" value="C:cytosol"/>
    <property type="evidence" value="ECO:0007669"/>
    <property type="project" value="TreeGrafter"/>
</dbReference>
<dbReference type="InterPro" id="IPR011978">
    <property type="entry name" value="YgfB-like"/>
</dbReference>
<dbReference type="OrthoDB" id="9783391at2"/>
<dbReference type="AlphaFoldDB" id="A0A090AH16"/>
<evidence type="ECO:0000256" key="1">
    <source>
        <dbReference type="ARBA" id="ARBA00038308"/>
    </source>
</evidence>
<protein>
    <recommendedName>
        <fullName evidence="4">YecA family protein</fullName>
    </recommendedName>
</protein>
<comment type="similarity">
    <text evidence="1">Belongs to the UPF0149 family.</text>
</comment>
<sequence>MEIYEPLNKSLHYVGALMNAAEAHGLLCGMLCIPQFFSLEEWFKHIISPVTYEDGLTTECQQQLTLLKNYTVEQLNSALAGFQLLLPPDDTPLSERIQALAGWCEGFSFGLGIAGIQTQGLSQDAAEFIKDTVAISRLAPVEQETDEAEADYIQLIEYLKVGVITLYEEMMFAEG</sequence>
<dbReference type="KEGG" id="tig:THII_0250"/>
<dbReference type="EMBL" id="AP014633">
    <property type="protein sequence ID" value="BAP54547.1"/>
    <property type="molecule type" value="Genomic_DNA"/>
</dbReference>
<proteinExistence type="inferred from homology"/>
<evidence type="ECO:0008006" key="4">
    <source>
        <dbReference type="Google" id="ProtNLM"/>
    </source>
</evidence>
<keyword evidence="3" id="KW-1185">Reference proteome</keyword>
<gene>
    <name evidence="2" type="ORF">THII_0250</name>
</gene>
<evidence type="ECO:0000313" key="3">
    <source>
        <dbReference type="Proteomes" id="UP000031623"/>
    </source>
</evidence>
<evidence type="ECO:0000313" key="2">
    <source>
        <dbReference type="EMBL" id="BAP54547.1"/>
    </source>
</evidence>
<dbReference type="Proteomes" id="UP000031623">
    <property type="component" value="Chromosome"/>
</dbReference>
<dbReference type="STRING" id="40754.THII_0250"/>
<dbReference type="PANTHER" id="PTHR37528:SF1">
    <property type="entry name" value="UPF0149 PROTEIN YGFB"/>
    <property type="match status" value="1"/>
</dbReference>
<reference evidence="2 3" key="1">
    <citation type="journal article" date="2014" name="ISME J.">
        <title>Ecophysiology of Thioploca ingrica as revealed by the complete genome sequence supplemented with proteomic evidence.</title>
        <authorList>
            <person name="Kojima H."/>
            <person name="Ogura Y."/>
            <person name="Yamamoto N."/>
            <person name="Togashi T."/>
            <person name="Mori H."/>
            <person name="Watanabe T."/>
            <person name="Nemoto F."/>
            <person name="Kurokawa K."/>
            <person name="Hayashi T."/>
            <person name="Fukui M."/>
        </authorList>
    </citation>
    <scope>NUCLEOTIDE SEQUENCE [LARGE SCALE GENOMIC DNA]</scope>
</reference>
<name>A0A090AH16_9GAMM</name>